<name>A0A381Z6C4_9ZZZZ</name>
<dbReference type="SUPFAM" id="SSF52121">
    <property type="entry name" value="Lumazine synthase"/>
    <property type="match status" value="1"/>
</dbReference>
<evidence type="ECO:0000256" key="4">
    <source>
        <dbReference type="ARBA" id="ARBA00022619"/>
    </source>
</evidence>
<dbReference type="Pfam" id="PF00885">
    <property type="entry name" value="DMRL_synthase"/>
    <property type="match status" value="1"/>
</dbReference>
<dbReference type="AlphaFoldDB" id="A0A381Z6C4"/>
<proteinExistence type="inferred from homology"/>
<comment type="pathway">
    <text evidence="1">Cofactor biosynthesis; riboflavin biosynthesis; riboflavin from 2-hydroxy-3-oxobutyl phosphate and 5-amino-6-(D-ribitylamino)uracil: step 1/2.</text>
</comment>
<evidence type="ECO:0000256" key="5">
    <source>
        <dbReference type="ARBA" id="ARBA00022679"/>
    </source>
</evidence>
<dbReference type="EMBL" id="UINC01020020">
    <property type="protein sequence ID" value="SVA84481.1"/>
    <property type="molecule type" value="Genomic_DNA"/>
</dbReference>
<dbReference type="Gene3D" id="3.40.50.960">
    <property type="entry name" value="Lumazine/riboflavin synthase"/>
    <property type="match status" value="1"/>
</dbReference>
<dbReference type="UniPathway" id="UPA00275">
    <property type="reaction ID" value="UER00404"/>
</dbReference>
<protein>
    <recommendedName>
        <fullName evidence="3">6,7-dimethyl-8-ribityllumazine synthase</fullName>
        <ecNumber evidence="3">2.5.1.78</ecNumber>
    </recommendedName>
</protein>
<accession>A0A381Z6C4</accession>
<evidence type="ECO:0000313" key="7">
    <source>
        <dbReference type="EMBL" id="SVA84481.1"/>
    </source>
</evidence>
<comment type="catalytic activity">
    <reaction evidence="6">
        <text>(2S)-2-hydroxy-3-oxobutyl phosphate + 5-amino-6-(D-ribitylamino)uracil = 6,7-dimethyl-8-(1-D-ribityl)lumazine + phosphate + 2 H2O + H(+)</text>
        <dbReference type="Rhea" id="RHEA:26152"/>
        <dbReference type="ChEBI" id="CHEBI:15377"/>
        <dbReference type="ChEBI" id="CHEBI:15378"/>
        <dbReference type="ChEBI" id="CHEBI:15934"/>
        <dbReference type="ChEBI" id="CHEBI:43474"/>
        <dbReference type="ChEBI" id="CHEBI:58201"/>
        <dbReference type="ChEBI" id="CHEBI:58830"/>
        <dbReference type="EC" id="2.5.1.78"/>
    </reaction>
</comment>
<comment type="similarity">
    <text evidence="2">Belongs to the DMRL synthase family.</text>
</comment>
<dbReference type="EC" id="2.5.1.78" evidence="3"/>
<dbReference type="GO" id="GO:0005829">
    <property type="term" value="C:cytosol"/>
    <property type="evidence" value="ECO:0007669"/>
    <property type="project" value="TreeGrafter"/>
</dbReference>
<dbReference type="GO" id="GO:0009231">
    <property type="term" value="P:riboflavin biosynthetic process"/>
    <property type="evidence" value="ECO:0007669"/>
    <property type="project" value="UniProtKB-UniPathway"/>
</dbReference>
<sequence>MVEIIEGDQSAKGLRFGVVVSRFNDFITSNLLVGTLEGFKESGVDKADLKILKVPGAFEIPQAAKKLCSTGSVDAVVCLGAVIRGETSHFDYICAEASRGIGQVGLEFNIPVLFGVLTTENLEQAIARSGSGSSNKGRETALAAVEMATLYKKL</sequence>
<evidence type="ECO:0000256" key="2">
    <source>
        <dbReference type="ARBA" id="ARBA00007424"/>
    </source>
</evidence>
<dbReference type="CDD" id="cd09209">
    <property type="entry name" value="Lumazine_synthase-I"/>
    <property type="match status" value="1"/>
</dbReference>
<dbReference type="PANTHER" id="PTHR21058:SF0">
    <property type="entry name" value="6,7-DIMETHYL-8-RIBITYLLUMAZINE SYNTHASE"/>
    <property type="match status" value="1"/>
</dbReference>
<organism evidence="7">
    <name type="scientific">marine metagenome</name>
    <dbReference type="NCBI Taxonomy" id="408172"/>
    <lineage>
        <taxon>unclassified sequences</taxon>
        <taxon>metagenomes</taxon>
        <taxon>ecological metagenomes</taxon>
    </lineage>
</organism>
<dbReference type="GO" id="GO:0009349">
    <property type="term" value="C:riboflavin synthase complex"/>
    <property type="evidence" value="ECO:0007669"/>
    <property type="project" value="InterPro"/>
</dbReference>
<keyword evidence="5" id="KW-0808">Transferase</keyword>
<dbReference type="NCBIfam" id="TIGR00114">
    <property type="entry name" value="lumazine-synth"/>
    <property type="match status" value="1"/>
</dbReference>
<gene>
    <name evidence="7" type="ORF">METZ01_LOCUS137335</name>
</gene>
<dbReference type="HAMAP" id="MF_00178">
    <property type="entry name" value="Lumazine_synth"/>
    <property type="match status" value="1"/>
</dbReference>
<dbReference type="PANTHER" id="PTHR21058">
    <property type="entry name" value="6,7-DIMETHYL-8-RIBITYLLUMAZINE SYNTHASE DMRL SYNTHASE LUMAZINE SYNTHASE"/>
    <property type="match status" value="1"/>
</dbReference>
<reference evidence="7" key="1">
    <citation type="submission" date="2018-05" db="EMBL/GenBank/DDBJ databases">
        <authorList>
            <person name="Lanie J.A."/>
            <person name="Ng W.-L."/>
            <person name="Kazmierczak K.M."/>
            <person name="Andrzejewski T.M."/>
            <person name="Davidsen T.M."/>
            <person name="Wayne K.J."/>
            <person name="Tettelin H."/>
            <person name="Glass J.I."/>
            <person name="Rusch D."/>
            <person name="Podicherti R."/>
            <person name="Tsui H.-C.T."/>
            <person name="Winkler M.E."/>
        </authorList>
    </citation>
    <scope>NUCLEOTIDE SEQUENCE</scope>
</reference>
<dbReference type="InterPro" id="IPR036467">
    <property type="entry name" value="LS/RS_sf"/>
</dbReference>
<evidence type="ECO:0000256" key="3">
    <source>
        <dbReference type="ARBA" id="ARBA00012664"/>
    </source>
</evidence>
<dbReference type="InterPro" id="IPR002180">
    <property type="entry name" value="LS/RS"/>
</dbReference>
<evidence type="ECO:0000256" key="6">
    <source>
        <dbReference type="ARBA" id="ARBA00048785"/>
    </source>
</evidence>
<dbReference type="InterPro" id="IPR034964">
    <property type="entry name" value="LS"/>
</dbReference>
<keyword evidence="4" id="KW-0686">Riboflavin biosynthesis</keyword>
<dbReference type="GO" id="GO:0000906">
    <property type="term" value="F:6,7-dimethyl-8-ribityllumazine synthase activity"/>
    <property type="evidence" value="ECO:0007669"/>
    <property type="project" value="UniProtKB-EC"/>
</dbReference>
<evidence type="ECO:0000256" key="1">
    <source>
        <dbReference type="ARBA" id="ARBA00004917"/>
    </source>
</evidence>